<gene>
    <name evidence="2" type="ORF">TrCOL_g333</name>
</gene>
<dbReference type="Proteomes" id="UP001165065">
    <property type="component" value="Unassembled WGS sequence"/>
</dbReference>
<organism evidence="2 3">
    <name type="scientific">Triparma columacea</name>
    <dbReference type="NCBI Taxonomy" id="722753"/>
    <lineage>
        <taxon>Eukaryota</taxon>
        <taxon>Sar</taxon>
        <taxon>Stramenopiles</taxon>
        <taxon>Ochrophyta</taxon>
        <taxon>Bolidophyceae</taxon>
        <taxon>Parmales</taxon>
        <taxon>Triparmaceae</taxon>
        <taxon>Triparma</taxon>
    </lineage>
</organism>
<name>A0A9W7GD42_9STRA</name>
<comment type="caution">
    <text evidence="2">The sequence shown here is derived from an EMBL/GenBank/DDBJ whole genome shotgun (WGS) entry which is preliminary data.</text>
</comment>
<evidence type="ECO:0000313" key="2">
    <source>
        <dbReference type="EMBL" id="GMI41870.1"/>
    </source>
</evidence>
<feature type="compositionally biased region" description="Basic and acidic residues" evidence="1">
    <location>
        <begin position="97"/>
        <end position="114"/>
    </location>
</feature>
<dbReference type="OrthoDB" id="10425257at2759"/>
<dbReference type="AlphaFoldDB" id="A0A9W7GD42"/>
<keyword evidence="3" id="KW-1185">Reference proteome</keyword>
<protein>
    <submittedName>
        <fullName evidence="2">Uncharacterized protein</fullName>
    </submittedName>
</protein>
<feature type="compositionally biased region" description="Polar residues" evidence="1">
    <location>
        <begin position="196"/>
        <end position="238"/>
    </location>
</feature>
<feature type="region of interest" description="Disordered" evidence="1">
    <location>
        <begin position="196"/>
        <end position="312"/>
    </location>
</feature>
<feature type="compositionally biased region" description="Acidic residues" evidence="1">
    <location>
        <begin position="242"/>
        <end position="279"/>
    </location>
</feature>
<feature type="compositionally biased region" description="Acidic residues" evidence="1">
    <location>
        <begin position="86"/>
        <end position="96"/>
    </location>
</feature>
<feature type="region of interest" description="Disordered" evidence="1">
    <location>
        <begin position="75"/>
        <end position="114"/>
    </location>
</feature>
<feature type="compositionally biased region" description="Polar residues" evidence="1">
    <location>
        <begin position="159"/>
        <end position="184"/>
    </location>
</feature>
<feature type="region of interest" description="Disordered" evidence="1">
    <location>
        <begin position="395"/>
        <end position="418"/>
    </location>
</feature>
<evidence type="ECO:0000256" key="1">
    <source>
        <dbReference type="SAM" id="MobiDB-lite"/>
    </source>
</evidence>
<evidence type="ECO:0000313" key="3">
    <source>
        <dbReference type="Proteomes" id="UP001165065"/>
    </source>
</evidence>
<reference evidence="3" key="1">
    <citation type="journal article" date="2023" name="Commun. Biol.">
        <title>Genome analysis of Parmales, the sister group of diatoms, reveals the evolutionary specialization of diatoms from phago-mixotrophs to photoautotrophs.</title>
        <authorList>
            <person name="Ban H."/>
            <person name="Sato S."/>
            <person name="Yoshikawa S."/>
            <person name="Yamada K."/>
            <person name="Nakamura Y."/>
            <person name="Ichinomiya M."/>
            <person name="Sato N."/>
            <person name="Blanc-Mathieu R."/>
            <person name="Endo H."/>
            <person name="Kuwata A."/>
            <person name="Ogata H."/>
        </authorList>
    </citation>
    <scope>NUCLEOTIDE SEQUENCE [LARGE SCALE GENOMIC DNA]</scope>
</reference>
<sequence>MPYGLLSTENITTQISASLILGRKPSQVKPTTTPMIYVDSSLDGISRKHLKFEVDENDVCTVEVLGMNDSLLVKKGVRGGSGGGKDDEEGRDDEEGSEPKKGKNKPVRLEKGKPVSVHEGDIVIVDWYRQTEGEKPTCSFKVISLPSLASNDADETRSYDNMNDVSMHSSIAPQSPAEPSTFVNITTSTDGSFLNTTGVTDPLNSPILNTSSVSDNNYLDDTGASSNYMDSTLNTTYTEGERSDDEDFDPDDSNEVDEDVAESEEDHSFDEDDDDDESFTETKRKRRKTRATAAGAKKGGSNKRRKSVDSESGFVMADGTVFHSQEDEEKMRQHKTKLAKQNANARLETAVMNGEMGSDDDDDEEFDNHMPITQAEPPSSPPIGISQATTVSMVSGSANASGRNADGCADGDGSEENELEVSFKAVDDSSDKLSSFSKSPISSSSNLAALLVSPPISHTFARPAERLPAKENTFGATLWQHLNSNDPHIASNFVKECTVVHRLAPPFLKAGSMPFMKTLTLGPVHENKRIVDPARIELISSSATSAAKCYPAYKFSNGAGVNYLFSDFVNVLTKPTEAKAASDVAGSMDEALAALEYISELLSGDVGAGHLEEVEGRFLDALVNSPGGARGMLKKCAREVIKAWVELHPLLDSGLVFGWTLVECLKRMVKILGLCVELYEGNTNEKDAVDIVKENMLLMGKGNGVRDCFLLFWEDEGAFKDKLVSRLGEKTSW</sequence>
<dbReference type="EMBL" id="BRYA01000159">
    <property type="protein sequence ID" value="GMI41870.1"/>
    <property type="molecule type" value="Genomic_DNA"/>
</dbReference>
<proteinExistence type="predicted"/>
<accession>A0A9W7GD42</accession>
<feature type="region of interest" description="Disordered" evidence="1">
    <location>
        <begin position="152"/>
        <end position="184"/>
    </location>
</feature>